<keyword evidence="2" id="KW-1185">Reference proteome</keyword>
<organism evidence="1 2">
    <name type="scientific">Paenibacillus plantiphilus</name>
    <dbReference type="NCBI Taxonomy" id="2905650"/>
    <lineage>
        <taxon>Bacteria</taxon>
        <taxon>Bacillati</taxon>
        <taxon>Bacillota</taxon>
        <taxon>Bacilli</taxon>
        <taxon>Bacillales</taxon>
        <taxon>Paenibacillaceae</taxon>
        <taxon>Paenibacillus</taxon>
    </lineage>
</organism>
<gene>
    <name evidence="1" type="ORF">PAECIP111893_04893</name>
</gene>
<name>A0ABN8H3V3_9BACL</name>
<evidence type="ECO:0000313" key="2">
    <source>
        <dbReference type="Proteomes" id="UP000838686"/>
    </source>
</evidence>
<dbReference type="RefSeq" id="WP_236346473.1">
    <property type="nucleotide sequence ID" value="NZ_CAKMMF010000040.1"/>
</dbReference>
<evidence type="ECO:0008006" key="3">
    <source>
        <dbReference type="Google" id="ProtNLM"/>
    </source>
</evidence>
<accession>A0ABN8H3V3</accession>
<sequence>MEEQRAEQLCIICGDEKQEGLRIIDGFICETCELEMVRTEVQDAKYPFFIHQLKRIWIQKNA</sequence>
<evidence type="ECO:0000313" key="1">
    <source>
        <dbReference type="EMBL" id="CAH1222735.1"/>
    </source>
</evidence>
<dbReference type="Pfam" id="PF10764">
    <property type="entry name" value="Gin"/>
    <property type="match status" value="1"/>
</dbReference>
<dbReference type="EMBL" id="CAKMMF010000040">
    <property type="protein sequence ID" value="CAH1222735.1"/>
    <property type="molecule type" value="Genomic_DNA"/>
</dbReference>
<reference evidence="1" key="1">
    <citation type="submission" date="2022-01" db="EMBL/GenBank/DDBJ databases">
        <authorList>
            <person name="Criscuolo A."/>
        </authorList>
    </citation>
    <scope>NUCLEOTIDE SEQUENCE</scope>
    <source>
        <strain evidence="1">CIP111893</strain>
    </source>
</reference>
<comment type="caution">
    <text evidence="1">The sequence shown here is derived from an EMBL/GenBank/DDBJ whole genome shotgun (WGS) entry which is preliminary data.</text>
</comment>
<dbReference type="Proteomes" id="UP000838686">
    <property type="component" value="Unassembled WGS sequence"/>
</dbReference>
<proteinExistence type="predicted"/>
<dbReference type="InterPro" id="IPR019700">
    <property type="entry name" value="Sigma-G_inhibitor_Gin"/>
</dbReference>
<protein>
    <recommendedName>
        <fullName evidence="3">Inhibitor of sigma-G Gin</fullName>
    </recommendedName>
</protein>